<organism evidence="4 5">
    <name type="scientific">Schistosoma bovis</name>
    <name type="common">Blood fluke</name>
    <dbReference type="NCBI Taxonomy" id="6184"/>
    <lineage>
        <taxon>Eukaryota</taxon>
        <taxon>Metazoa</taxon>
        <taxon>Spiralia</taxon>
        <taxon>Lophotrochozoa</taxon>
        <taxon>Platyhelminthes</taxon>
        <taxon>Trematoda</taxon>
        <taxon>Digenea</taxon>
        <taxon>Strigeidida</taxon>
        <taxon>Schistosomatoidea</taxon>
        <taxon>Schistosomatidae</taxon>
        <taxon>Schistosoma</taxon>
    </lineage>
</organism>
<dbReference type="PROSITE" id="PS50042">
    <property type="entry name" value="CNMP_BINDING_3"/>
    <property type="match status" value="1"/>
</dbReference>
<feature type="domain" description="Cyclic nucleotide-binding" evidence="3">
    <location>
        <begin position="31"/>
        <end position="147"/>
    </location>
</feature>
<evidence type="ECO:0000313" key="4">
    <source>
        <dbReference type="EMBL" id="RTG91114.1"/>
    </source>
</evidence>
<keyword evidence="4" id="KW-0406">Ion transport</keyword>
<dbReference type="PANTHER" id="PTHR45689">
    <property type="entry name" value="I[[H]] CHANNEL, ISOFORM E"/>
    <property type="match status" value="1"/>
</dbReference>
<keyword evidence="5" id="KW-1185">Reference proteome</keyword>
<dbReference type="PANTHER" id="PTHR45689:SF5">
    <property type="entry name" value="I[[H]] CHANNEL, ISOFORM E"/>
    <property type="match status" value="1"/>
</dbReference>
<dbReference type="InterPro" id="IPR018488">
    <property type="entry name" value="cNMP-bd_CS"/>
</dbReference>
<keyword evidence="4" id="KW-0407">Ion channel</keyword>
<dbReference type="GO" id="GO:0005249">
    <property type="term" value="F:voltage-gated potassium channel activity"/>
    <property type="evidence" value="ECO:0007669"/>
    <property type="project" value="TreeGrafter"/>
</dbReference>
<feature type="compositionally biased region" description="Polar residues" evidence="1">
    <location>
        <begin position="274"/>
        <end position="283"/>
    </location>
</feature>
<dbReference type="InterPro" id="IPR018490">
    <property type="entry name" value="cNMP-bd_dom_sf"/>
</dbReference>
<dbReference type="EMBL" id="QMKO01000581">
    <property type="protein sequence ID" value="RTG91114.1"/>
    <property type="molecule type" value="Genomic_DNA"/>
</dbReference>
<sequence length="336" mass="37897">MNSSFVVLSFLFYLKQVINYNCRALVAAVPFFTYADQDFVSEVVTKLKFEVFQPGDLIIKEGTIGNKMYFIQEGIVDIITKDGEVATSLSDGSYFGEITLLTNTRRTASVKAVVYSNLYSLDRESFLSVLENYPLMRRTMESVAAERLNKIGQNPSIVSNREDLKEDLSLVKEIVSRNKLFDNTVTKLGQTNEEDETLQDIERKSSFVEITSVDKLKLPKFMRQKRSSSNVFTTLTQNIPNLSKSKIIPDNSNEREINKCKKSDLQPSEKDISPCNSSNTNLKSSDLNPNCTTITITNYNTDDTDNNSNNKIINSNTDINQRLSSSDISDVDSCKH</sequence>
<dbReference type="GO" id="GO:0003254">
    <property type="term" value="P:regulation of membrane depolarization"/>
    <property type="evidence" value="ECO:0007669"/>
    <property type="project" value="TreeGrafter"/>
</dbReference>
<dbReference type="Pfam" id="PF00027">
    <property type="entry name" value="cNMP_binding"/>
    <property type="match status" value="1"/>
</dbReference>
<accession>A0A430QU03</accession>
<evidence type="ECO:0000256" key="1">
    <source>
        <dbReference type="SAM" id="MobiDB-lite"/>
    </source>
</evidence>
<feature type="compositionally biased region" description="Basic and acidic residues" evidence="1">
    <location>
        <begin position="262"/>
        <end position="272"/>
    </location>
</feature>
<dbReference type="CDD" id="cd00038">
    <property type="entry name" value="CAP_ED"/>
    <property type="match status" value="1"/>
</dbReference>
<protein>
    <submittedName>
        <fullName evidence="4">Hyperpolarization activated cyclic nucleotide-gated potassium channel 2</fullName>
    </submittedName>
</protein>
<dbReference type="GO" id="GO:0098855">
    <property type="term" value="C:HCN channel complex"/>
    <property type="evidence" value="ECO:0007669"/>
    <property type="project" value="TreeGrafter"/>
</dbReference>
<dbReference type="GO" id="GO:0035725">
    <property type="term" value="P:sodium ion transmembrane transport"/>
    <property type="evidence" value="ECO:0007669"/>
    <property type="project" value="TreeGrafter"/>
</dbReference>
<dbReference type="InterPro" id="IPR051413">
    <property type="entry name" value="K/Na_HCN_channel"/>
</dbReference>
<dbReference type="Proteomes" id="UP000290809">
    <property type="component" value="Unassembled WGS sequence"/>
</dbReference>
<feature type="chain" id="PRO_5019022094" evidence="2">
    <location>
        <begin position="20"/>
        <end position="336"/>
    </location>
</feature>
<gene>
    <name evidence="4" type="ORF">DC041_0000612</name>
</gene>
<dbReference type="InterPro" id="IPR014710">
    <property type="entry name" value="RmlC-like_jellyroll"/>
</dbReference>
<dbReference type="Gene3D" id="2.60.120.10">
    <property type="entry name" value="Jelly Rolls"/>
    <property type="match status" value="1"/>
</dbReference>
<reference evidence="4 5" key="1">
    <citation type="journal article" date="2019" name="PLoS Pathog.">
        <title>Genome sequence of the bovine parasite Schistosoma bovis Tanzania.</title>
        <authorList>
            <person name="Oey H."/>
            <person name="Zakrzewski M."/>
            <person name="Gobert G."/>
            <person name="Gravermann K."/>
            <person name="Stoye J."/>
            <person name="Jones M."/>
            <person name="Mcmanus D."/>
            <person name="Krause L."/>
        </authorList>
    </citation>
    <scope>NUCLEOTIDE SEQUENCE [LARGE SCALE GENOMIC DNA]</scope>
    <source>
        <strain evidence="4 5">TAN1997</strain>
    </source>
</reference>
<evidence type="ECO:0000313" key="5">
    <source>
        <dbReference type="Proteomes" id="UP000290809"/>
    </source>
</evidence>
<feature type="region of interest" description="Disordered" evidence="1">
    <location>
        <begin position="262"/>
        <end position="283"/>
    </location>
</feature>
<dbReference type="SUPFAM" id="SSF51206">
    <property type="entry name" value="cAMP-binding domain-like"/>
    <property type="match status" value="1"/>
</dbReference>
<keyword evidence="4" id="KW-0813">Transport</keyword>
<keyword evidence="2" id="KW-0732">Signal</keyword>
<evidence type="ECO:0000256" key="2">
    <source>
        <dbReference type="SAM" id="SignalP"/>
    </source>
</evidence>
<feature type="signal peptide" evidence="2">
    <location>
        <begin position="1"/>
        <end position="19"/>
    </location>
</feature>
<evidence type="ECO:0000259" key="3">
    <source>
        <dbReference type="PROSITE" id="PS50042"/>
    </source>
</evidence>
<dbReference type="PROSITE" id="PS00888">
    <property type="entry name" value="CNMP_BINDING_1"/>
    <property type="match status" value="1"/>
</dbReference>
<dbReference type="InterPro" id="IPR000595">
    <property type="entry name" value="cNMP-bd_dom"/>
</dbReference>
<comment type="caution">
    <text evidence="4">The sequence shown here is derived from an EMBL/GenBank/DDBJ whole genome shotgun (WGS) entry which is preliminary data.</text>
</comment>
<name>A0A430QU03_SCHBO</name>
<dbReference type="AlphaFoldDB" id="A0A430QU03"/>
<proteinExistence type="predicted"/>
<dbReference type="STRING" id="6184.A0A430QU03"/>
<dbReference type="SMART" id="SM00100">
    <property type="entry name" value="cNMP"/>
    <property type="match status" value="1"/>
</dbReference>